<keyword evidence="11" id="KW-1185">Reference proteome</keyword>
<keyword evidence="6" id="KW-0175">Coiled coil</keyword>
<dbReference type="Pfam" id="PF02706">
    <property type="entry name" value="Wzz"/>
    <property type="match status" value="1"/>
</dbReference>
<dbReference type="Pfam" id="PF13807">
    <property type="entry name" value="GNVR"/>
    <property type="match status" value="1"/>
</dbReference>
<evidence type="ECO:0000256" key="3">
    <source>
        <dbReference type="ARBA" id="ARBA00022692"/>
    </source>
</evidence>
<evidence type="ECO:0000256" key="6">
    <source>
        <dbReference type="SAM" id="Coils"/>
    </source>
</evidence>
<evidence type="ECO:0000259" key="9">
    <source>
        <dbReference type="Pfam" id="PF13807"/>
    </source>
</evidence>
<comment type="subcellular location">
    <subcellularLocation>
        <location evidence="1">Cell membrane</location>
        <topology evidence="1">Multi-pass membrane protein</topology>
    </subcellularLocation>
</comment>
<feature type="transmembrane region" description="Helical" evidence="7">
    <location>
        <begin position="30"/>
        <end position="49"/>
    </location>
</feature>
<dbReference type="PANTHER" id="PTHR32309">
    <property type="entry name" value="TYROSINE-PROTEIN KINASE"/>
    <property type="match status" value="1"/>
</dbReference>
<keyword evidence="5 7" id="KW-0472">Membrane</keyword>
<keyword evidence="4 7" id="KW-1133">Transmembrane helix</keyword>
<reference evidence="10 11" key="1">
    <citation type="journal article" date="2021" name="Microorganisms">
        <title>The Ever-Expanding Pseudomonas Genus: Description of 43 New Species and Partition of the Pseudomonas putida Group.</title>
        <authorList>
            <person name="Girard L."/>
            <person name="Lood C."/>
            <person name="Hofte M."/>
            <person name="Vandamme P."/>
            <person name="Rokni-Zadeh H."/>
            <person name="van Noort V."/>
            <person name="Lavigne R."/>
            <person name="De Mot R."/>
        </authorList>
    </citation>
    <scope>NUCLEOTIDE SEQUENCE [LARGE SCALE GENOMIC DNA]</scope>
    <source>
        <strain evidence="10 11">COW77</strain>
    </source>
</reference>
<dbReference type="RefSeq" id="WP_217866820.1">
    <property type="nucleotide sequence ID" value="NZ_CP077077.1"/>
</dbReference>
<sequence>MNTPVNPVDVSRQESLEVKEFVSSIWDQRAIVLLFSVLFVAAAIVYITWVTPEYEVDTYIRPVARAELDELNSTGLYKLLPKDALIRVGSSMQSYEVRLNFFRASPQYLSPLQRPGQTLEETVERFSDKAFSLESIDPNKSKSLTDSLMLSLRYPEGVDGVGLVRDFTRYVVNGEKERISSDLKVLVTNRISQIEKDLESKKAAYEAELSSKIASLLEQDQLKKQRLQDELKALRQQLQSRRQNRLKELGEAIVIAKKLGIVNPTTPSSFGDDKQSGHSNMMRTEVNGQNIPLYFMGQSALEAERETLRTRRSDDFTEPRIDEIQKELSLLSTNREVEVLKGRANSELFLKEIANIRGELVRLRNLNISVENLELARVDKLATDPQSPVNPKKALIVGFSLLFGLLLGLGVVVIRRLPLLSPQRRY</sequence>
<evidence type="ECO:0000256" key="4">
    <source>
        <dbReference type="ARBA" id="ARBA00022989"/>
    </source>
</evidence>
<dbReference type="InterPro" id="IPR003856">
    <property type="entry name" value="LPS_length_determ_N"/>
</dbReference>
<feature type="coiled-coil region" evidence="6">
    <location>
        <begin position="217"/>
        <end position="244"/>
    </location>
</feature>
<protein>
    <submittedName>
        <fullName evidence="10">Chain-length determining protein</fullName>
    </submittedName>
</protein>
<evidence type="ECO:0000256" key="5">
    <source>
        <dbReference type="ARBA" id="ARBA00023136"/>
    </source>
</evidence>
<keyword evidence="2" id="KW-1003">Cell membrane</keyword>
<dbReference type="InterPro" id="IPR050445">
    <property type="entry name" value="Bact_polysacc_biosynth/exp"/>
</dbReference>
<evidence type="ECO:0000313" key="10">
    <source>
        <dbReference type="EMBL" id="QXH55422.1"/>
    </source>
</evidence>
<organism evidence="10 11">
    <name type="scientific">Pseudomonas maumuensis</name>
    <dbReference type="NCBI Taxonomy" id="2842354"/>
    <lineage>
        <taxon>Bacteria</taxon>
        <taxon>Pseudomonadati</taxon>
        <taxon>Pseudomonadota</taxon>
        <taxon>Gammaproteobacteria</taxon>
        <taxon>Pseudomonadales</taxon>
        <taxon>Pseudomonadaceae</taxon>
        <taxon>Pseudomonas</taxon>
    </lineage>
</organism>
<keyword evidence="3 7" id="KW-0812">Transmembrane</keyword>
<dbReference type="PANTHER" id="PTHR32309:SF13">
    <property type="entry name" value="FERRIC ENTEROBACTIN TRANSPORT PROTEIN FEPE"/>
    <property type="match status" value="1"/>
</dbReference>
<evidence type="ECO:0000256" key="2">
    <source>
        <dbReference type="ARBA" id="ARBA00022475"/>
    </source>
</evidence>
<evidence type="ECO:0000256" key="7">
    <source>
        <dbReference type="SAM" id="Phobius"/>
    </source>
</evidence>
<feature type="domain" description="Polysaccharide chain length determinant N-terminal" evidence="8">
    <location>
        <begin position="15"/>
        <end position="84"/>
    </location>
</feature>
<evidence type="ECO:0000259" key="8">
    <source>
        <dbReference type="Pfam" id="PF02706"/>
    </source>
</evidence>
<proteinExistence type="predicted"/>
<dbReference type="EMBL" id="CP077077">
    <property type="protein sequence ID" value="QXH55422.1"/>
    <property type="molecule type" value="Genomic_DNA"/>
</dbReference>
<feature type="transmembrane region" description="Helical" evidence="7">
    <location>
        <begin position="394"/>
        <end position="414"/>
    </location>
</feature>
<gene>
    <name evidence="10" type="ORF">KSS90_19100</name>
</gene>
<feature type="domain" description="Tyrosine-protein kinase G-rich" evidence="9">
    <location>
        <begin position="378"/>
        <end position="416"/>
    </location>
</feature>
<evidence type="ECO:0000313" key="11">
    <source>
        <dbReference type="Proteomes" id="UP000824010"/>
    </source>
</evidence>
<evidence type="ECO:0000256" key="1">
    <source>
        <dbReference type="ARBA" id="ARBA00004651"/>
    </source>
</evidence>
<name>A0ABX8NJ09_9PSED</name>
<accession>A0ABX8NJ09</accession>
<dbReference type="Proteomes" id="UP000824010">
    <property type="component" value="Chromosome"/>
</dbReference>
<dbReference type="InterPro" id="IPR032807">
    <property type="entry name" value="GNVR"/>
</dbReference>